<accession>A0AAV0Y269</accession>
<protein>
    <recommendedName>
        <fullName evidence="3">DUF659 domain-containing protein</fullName>
    </recommendedName>
</protein>
<gene>
    <name evidence="1" type="ORF">MEUPH1_LOCUS28165</name>
</gene>
<evidence type="ECO:0008006" key="3">
    <source>
        <dbReference type="Google" id="ProtNLM"/>
    </source>
</evidence>
<name>A0AAV0Y269_9HEMI</name>
<dbReference type="AlphaFoldDB" id="A0AAV0Y269"/>
<dbReference type="EMBL" id="CARXXK010001225">
    <property type="protein sequence ID" value="CAI6374548.1"/>
    <property type="molecule type" value="Genomic_DNA"/>
</dbReference>
<keyword evidence="2" id="KW-1185">Reference proteome</keyword>
<sequence>MSLIESISIVEKSADKLEKSQGHMGEIVKNKFANIIKKNSGFQTIKIIRDILIGKNQQGSLDIEFTPSDIVNMNYAPITSVDVERSFSQYKSILRPNRRNFSFANLQQYVVSHCFVPE</sequence>
<proteinExistence type="predicted"/>
<reference evidence="1 2" key="1">
    <citation type="submission" date="2023-01" db="EMBL/GenBank/DDBJ databases">
        <authorList>
            <person name="Whitehead M."/>
        </authorList>
    </citation>
    <scope>NUCLEOTIDE SEQUENCE [LARGE SCALE GENOMIC DNA]</scope>
</reference>
<dbReference type="Proteomes" id="UP001160148">
    <property type="component" value="Unassembled WGS sequence"/>
</dbReference>
<comment type="caution">
    <text evidence="1">The sequence shown here is derived from an EMBL/GenBank/DDBJ whole genome shotgun (WGS) entry which is preliminary data.</text>
</comment>
<evidence type="ECO:0000313" key="2">
    <source>
        <dbReference type="Proteomes" id="UP001160148"/>
    </source>
</evidence>
<evidence type="ECO:0000313" key="1">
    <source>
        <dbReference type="EMBL" id="CAI6374548.1"/>
    </source>
</evidence>
<organism evidence="1 2">
    <name type="scientific">Macrosiphum euphorbiae</name>
    <name type="common">potato aphid</name>
    <dbReference type="NCBI Taxonomy" id="13131"/>
    <lineage>
        <taxon>Eukaryota</taxon>
        <taxon>Metazoa</taxon>
        <taxon>Ecdysozoa</taxon>
        <taxon>Arthropoda</taxon>
        <taxon>Hexapoda</taxon>
        <taxon>Insecta</taxon>
        <taxon>Pterygota</taxon>
        <taxon>Neoptera</taxon>
        <taxon>Paraneoptera</taxon>
        <taxon>Hemiptera</taxon>
        <taxon>Sternorrhyncha</taxon>
        <taxon>Aphidomorpha</taxon>
        <taxon>Aphidoidea</taxon>
        <taxon>Aphididae</taxon>
        <taxon>Macrosiphini</taxon>
        <taxon>Macrosiphum</taxon>
    </lineage>
</organism>